<gene>
    <name evidence="2" type="ORF">GGR24_001575</name>
</gene>
<protein>
    <submittedName>
        <fullName evidence="2">Uncharacterized protein</fullName>
    </submittedName>
</protein>
<name>A0A7W6GF99_9HYPH</name>
<keyword evidence="1" id="KW-0812">Transmembrane</keyword>
<keyword evidence="1" id="KW-1133">Transmembrane helix</keyword>
<dbReference type="AlphaFoldDB" id="A0A7W6GF99"/>
<organism evidence="2 3">
    <name type="scientific">Hansschlegelia beijingensis</name>
    <dbReference type="NCBI Taxonomy" id="1133344"/>
    <lineage>
        <taxon>Bacteria</taxon>
        <taxon>Pseudomonadati</taxon>
        <taxon>Pseudomonadota</taxon>
        <taxon>Alphaproteobacteria</taxon>
        <taxon>Hyphomicrobiales</taxon>
        <taxon>Methylopilaceae</taxon>
        <taxon>Hansschlegelia</taxon>
    </lineage>
</organism>
<evidence type="ECO:0000256" key="1">
    <source>
        <dbReference type="SAM" id="Phobius"/>
    </source>
</evidence>
<reference evidence="2 3" key="1">
    <citation type="submission" date="2020-08" db="EMBL/GenBank/DDBJ databases">
        <title>Genomic Encyclopedia of Type Strains, Phase IV (KMG-IV): sequencing the most valuable type-strain genomes for metagenomic binning, comparative biology and taxonomic classification.</title>
        <authorList>
            <person name="Goeker M."/>
        </authorList>
    </citation>
    <scope>NUCLEOTIDE SEQUENCE [LARGE SCALE GENOMIC DNA]</scope>
    <source>
        <strain evidence="2 3">DSM 25481</strain>
    </source>
</reference>
<comment type="caution">
    <text evidence="2">The sequence shown here is derived from an EMBL/GenBank/DDBJ whole genome shotgun (WGS) entry which is preliminary data.</text>
</comment>
<evidence type="ECO:0000313" key="3">
    <source>
        <dbReference type="Proteomes" id="UP000528964"/>
    </source>
</evidence>
<keyword evidence="3" id="KW-1185">Reference proteome</keyword>
<sequence>MSGGRVQPESAATGSRLAVASWIAAGLGAAMLALGGAALWASEGASVFMQAAFSALAACF</sequence>
<dbReference type="EMBL" id="JACIDR010000002">
    <property type="protein sequence ID" value="MBB3972918.1"/>
    <property type="molecule type" value="Genomic_DNA"/>
</dbReference>
<proteinExistence type="predicted"/>
<keyword evidence="1" id="KW-0472">Membrane</keyword>
<dbReference type="Proteomes" id="UP000528964">
    <property type="component" value="Unassembled WGS sequence"/>
</dbReference>
<evidence type="ECO:0000313" key="2">
    <source>
        <dbReference type="EMBL" id="MBB3972918.1"/>
    </source>
</evidence>
<accession>A0A7W6GF99</accession>
<feature type="transmembrane region" description="Helical" evidence="1">
    <location>
        <begin position="20"/>
        <end position="41"/>
    </location>
</feature>
<dbReference type="RefSeq" id="WP_183394789.1">
    <property type="nucleotide sequence ID" value="NZ_JACIDR010000002.1"/>
</dbReference>